<evidence type="ECO:0000256" key="2">
    <source>
        <dbReference type="RuleBase" id="RU362116"/>
    </source>
</evidence>
<organism evidence="6 7">
    <name type="scientific">Halanaerobacter jeridensis</name>
    <dbReference type="NCBI Taxonomy" id="706427"/>
    <lineage>
        <taxon>Bacteria</taxon>
        <taxon>Bacillati</taxon>
        <taxon>Bacillota</taxon>
        <taxon>Clostridia</taxon>
        <taxon>Halanaerobiales</taxon>
        <taxon>Halobacteroidaceae</taxon>
        <taxon>Halanaerobacter</taxon>
    </lineage>
</organism>
<dbReference type="NCBIfam" id="TIGR03506">
    <property type="entry name" value="FlgEFG_subfam"/>
    <property type="match status" value="1"/>
</dbReference>
<dbReference type="PANTHER" id="PTHR30435:SF19">
    <property type="entry name" value="FLAGELLAR BASAL-BODY ROD PROTEIN FLGG"/>
    <property type="match status" value="1"/>
</dbReference>
<reference evidence="6" key="1">
    <citation type="submission" date="2021-01" db="EMBL/GenBank/DDBJ databases">
        <title>Genomic Encyclopedia of Type Strains, Phase IV (KMG-IV): sequencing the most valuable type-strain genomes for metagenomic binning, comparative biology and taxonomic classification.</title>
        <authorList>
            <person name="Goeker M."/>
        </authorList>
    </citation>
    <scope>NUCLEOTIDE SEQUENCE</scope>
    <source>
        <strain evidence="6">DSM 23230</strain>
    </source>
</reference>
<evidence type="ECO:0000259" key="4">
    <source>
        <dbReference type="Pfam" id="PF06429"/>
    </source>
</evidence>
<evidence type="ECO:0000259" key="5">
    <source>
        <dbReference type="Pfam" id="PF22692"/>
    </source>
</evidence>
<dbReference type="AlphaFoldDB" id="A0A939BSC9"/>
<dbReference type="NCBIfam" id="TIGR02490">
    <property type="entry name" value="flgF"/>
    <property type="match status" value="1"/>
</dbReference>
<keyword evidence="6" id="KW-0966">Cell projection</keyword>
<comment type="caution">
    <text evidence="6">The sequence shown here is derived from an EMBL/GenBank/DDBJ whole genome shotgun (WGS) entry which is preliminary data.</text>
</comment>
<dbReference type="Pfam" id="PF06429">
    <property type="entry name" value="Flg_bbr_C"/>
    <property type="match status" value="1"/>
</dbReference>
<dbReference type="SUPFAM" id="SSF117143">
    <property type="entry name" value="Flagellar hook protein flgE"/>
    <property type="match status" value="1"/>
</dbReference>
<feature type="domain" description="Flagellar basal-body/hook protein C-terminal" evidence="4">
    <location>
        <begin position="197"/>
        <end position="241"/>
    </location>
</feature>
<dbReference type="InterPro" id="IPR012836">
    <property type="entry name" value="FlgF"/>
</dbReference>
<dbReference type="InterPro" id="IPR020013">
    <property type="entry name" value="Flagellar_FlgE/F/G"/>
</dbReference>
<dbReference type="EMBL" id="JAFBDQ010000008">
    <property type="protein sequence ID" value="MBM7557001.1"/>
    <property type="molecule type" value="Genomic_DNA"/>
</dbReference>
<comment type="similarity">
    <text evidence="1 2">Belongs to the flagella basal body rod proteins family.</text>
</comment>
<dbReference type="Pfam" id="PF00460">
    <property type="entry name" value="Flg_bb_rod"/>
    <property type="match status" value="1"/>
</dbReference>
<proteinExistence type="inferred from homology"/>
<keyword evidence="6" id="KW-0969">Cilium</keyword>
<protein>
    <submittedName>
        <fullName evidence="6">Flagellar basal-body rod protein FlgG</fullName>
    </submittedName>
</protein>
<gene>
    <name evidence="6" type="ORF">JOC47_001855</name>
</gene>
<name>A0A939BSC9_9FIRM</name>
<dbReference type="PROSITE" id="PS00588">
    <property type="entry name" value="FLAGELLA_BB_ROD"/>
    <property type="match status" value="1"/>
</dbReference>
<evidence type="ECO:0000313" key="6">
    <source>
        <dbReference type="EMBL" id="MBM7557001.1"/>
    </source>
</evidence>
<feature type="domain" description="Flagellar hook protein FlgE/F/G-like D1" evidence="5">
    <location>
        <begin position="90"/>
        <end position="153"/>
    </location>
</feature>
<keyword evidence="6" id="KW-0282">Flagellum</keyword>
<dbReference type="InterPro" id="IPR019776">
    <property type="entry name" value="Flagellar_basal_body_rod_CS"/>
</dbReference>
<evidence type="ECO:0000313" key="7">
    <source>
        <dbReference type="Proteomes" id="UP000774000"/>
    </source>
</evidence>
<dbReference type="InterPro" id="IPR010930">
    <property type="entry name" value="Flg_bb/hook_C_dom"/>
</dbReference>
<evidence type="ECO:0000256" key="1">
    <source>
        <dbReference type="ARBA" id="ARBA00009677"/>
    </source>
</evidence>
<dbReference type="GO" id="GO:0071978">
    <property type="term" value="P:bacterial-type flagellum-dependent swarming motility"/>
    <property type="evidence" value="ECO:0007669"/>
    <property type="project" value="TreeGrafter"/>
</dbReference>
<keyword evidence="2" id="KW-0975">Bacterial flagellum</keyword>
<dbReference type="InterPro" id="IPR053967">
    <property type="entry name" value="LlgE_F_G-like_D1"/>
</dbReference>
<keyword evidence="7" id="KW-1185">Reference proteome</keyword>
<sequence length="246" mass="27081">MIKGLYTAASGMQSSMRRQEIISNNLANTNTTGFKKETAINKAFPEEMMNKIDTQSKEIGTLGNGTAVDEVDTDHSAGKFKQTGNSMDWAIKGEGFFVVQTPQGERYTRNGNFTVDNQNRVVTQQGYPVRGKNGFLEVQEGGNVAIDDNTLLVNGQEVGGIRIRSFADKSGLAKEGENLFRRTPEAGNQFNATGKVQKGFVEGSNVNPIEEMTKMIQNSRTYQMDQKVIQINDQTLDQAVNQVGRP</sequence>
<dbReference type="InterPro" id="IPR001444">
    <property type="entry name" value="Flag_bb_rod_N"/>
</dbReference>
<dbReference type="Pfam" id="PF22692">
    <property type="entry name" value="LlgE_F_G_D1"/>
    <property type="match status" value="1"/>
</dbReference>
<evidence type="ECO:0000259" key="3">
    <source>
        <dbReference type="Pfam" id="PF00460"/>
    </source>
</evidence>
<feature type="domain" description="Flagellar basal body rod protein N-terminal" evidence="3">
    <location>
        <begin position="5"/>
        <end position="35"/>
    </location>
</feature>
<accession>A0A939BSC9</accession>
<dbReference type="PANTHER" id="PTHR30435">
    <property type="entry name" value="FLAGELLAR PROTEIN"/>
    <property type="match status" value="1"/>
</dbReference>
<dbReference type="Proteomes" id="UP000774000">
    <property type="component" value="Unassembled WGS sequence"/>
</dbReference>
<dbReference type="RefSeq" id="WP_204701763.1">
    <property type="nucleotide sequence ID" value="NZ_JAFBDQ010000008.1"/>
</dbReference>
<dbReference type="GO" id="GO:0030694">
    <property type="term" value="C:bacterial-type flagellum basal body, rod"/>
    <property type="evidence" value="ECO:0007669"/>
    <property type="project" value="InterPro"/>
</dbReference>
<comment type="subcellular location">
    <subcellularLocation>
        <location evidence="2">Bacterial flagellum basal body</location>
    </subcellularLocation>
</comment>
<dbReference type="InterPro" id="IPR037925">
    <property type="entry name" value="FlgE/F/G-like"/>
</dbReference>